<name>A0A7D5GHI7_9EURY</name>
<feature type="transmembrane region" description="Helical" evidence="1">
    <location>
        <begin position="9"/>
        <end position="28"/>
    </location>
</feature>
<dbReference type="EMBL" id="CP058529">
    <property type="protein sequence ID" value="QLG29210.1"/>
    <property type="molecule type" value="Genomic_DNA"/>
</dbReference>
<sequence>MNQRRTRAFGAWQLVWAISCAVIAGVMVSTHQRPLPTLERAFFVWFLGFLVSTELFSPRHASPGLWRRLRWIVFAGALVVAFITAQAVAEVLA</sequence>
<dbReference type="GeneID" id="56030663"/>
<reference evidence="2 3" key="1">
    <citation type="submission" date="2020-07" db="EMBL/GenBank/DDBJ databases">
        <title>Gai3-2, isolated from salt lake.</title>
        <authorList>
            <person name="Cui H."/>
            <person name="Shi X."/>
        </authorList>
    </citation>
    <scope>NUCLEOTIDE SEQUENCE [LARGE SCALE GENOMIC DNA]</scope>
    <source>
        <strain evidence="2 3">Gai3-2</strain>
    </source>
</reference>
<feature type="transmembrane region" description="Helical" evidence="1">
    <location>
        <begin position="69"/>
        <end position="89"/>
    </location>
</feature>
<keyword evidence="1" id="KW-1133">Transmembrane helix</keyword>
<dbReference type="InterPro" id="IPR058357">
    <property type="entry name" value="DUF8044"/>
</dbReference>
<protein>
    <submittedName>
        <fullName evidence="2">Uncharacterized protein</fullName>
    </submittedName>
</protein>
<evidence type="ECO:0000313" key="3">
    <source>
        <dbReference type="Proteomes" id="UP000509750"/>
    </source>
</evidence>
<feature type="transmembrane region" description="Helical" evidence="1">
    <location>
        <begin position="40"/>
        <end position="57"/>
    </location>
</feature>
<dbReference type="Pfam" id="PF26161">
    <property type="entry name" value="DUF8044"/>
    <property type="match status" value="1"/>
</dbReference>
<dbReference type="RefSeq" id="WP_179170784.1">
    <property type="nucleotide sequence ID" value="NZ_CP058529.1"/>
</dbReference>
<organism evidence="2 3">
    <name type="scientific">Halorarum halophilum</name>
    <dbReference type="NCBI Taxonomy" id="2743090"/>
    <lineage>
        <taxon>Archaea</taxon>
        <taxon>Methanobacteriati</taxon>
        <taxon>Methanobacteriota</taxon>
        <taxon>Stenosarchaea group</taxon>
        <taxon>Halobacteria</taxon>
        <taxon>Halobacteriales</taxon>
        <taxon>Haloferacaceae</taxon>
        <taxon>Halorarum</taxon>
    </lineage>
</organism>
<dbReference type="AlphaFoldDB" id="A0A7D5GHI7"/>
<accession>A0A7D5GHI7</accession>
<dbReference type="KEGG" id="halg:HUG10_17480"/>
<keyword evidence="1" id="KW-0812">Transmembrane</keyword>
<evidence type="ECO:0000313" key="2">
    <source>
        <dbReference type="EMBL" id="QLG29210.1"/>
    </source>
</evidence>
<keyword evidence="3" id="KW-1185">Reference proteome</keyword>
<dbReference type="PROSITE" id="PS51257">
    <property type="entry name" value="PROKAR_LIPOPROTEIN"/>
    <property type="match status" value="1"/>
</dbReference>
<gene>
    <name evidence="2" type="ORF">HUG10_17480</name>
</gene>
<evidence type="ECO:0000256" key="1">
    <source>
        <dbReference type="SAM" id="Phobius"/>
    </source>
</evidence>
<dbReference type="Proteomes" id="UP000509750">
    <property type="component" value="Chromosome"/>
</dbReference>
<keyword evidence="1" id="KW-0472">Membrane</keyword>
<proteinExistence type="predicted"/>